<dbReference type="PATRIC" id="fig|1244083.3.peg.1150"/>
<sequence length="48" mass="5825">MFFLCFKFNRNADITILLTMAEKQRRADKFKTVVIYKVLYYLTSIIKE</sequence>
<accession>M5IFS0</accession>
<reference evidence="1 2" key="1">
    <citation type="journal article" date="2013" name="Genome Announc.">
        <title>Genome Sequence of Campylobacter showae UNSWCD, Isolated from a Patient with Crohn's Disease.</title>
        <authorList>
            <person name="Tay A.P."/>
            <person name="Kaakoush N.O."/>
            <person name="Deshpande N.P."/>
            <person name="Chen Z."/>
            <person name="Mitchell H."/>
            <person name="Wilkins M.R."/>
        </authorList>
    </citation>
    <scope>NUCLEOTIDE SEQUENCE [LARGE SCALE GENOMIC DNA]</scope>
    <source>
        <strain evidence="1 2">CSUNSWCD</strain>
    </source>
</reference>
<evidence type="ECO:0000313" key="2">
    <source>
        <dbReference type="Proteomes" id="UP000011939"/>
    </source>
</evidence>
<dbReference type="STRING" id="1244083.CSUNSWCD_1908"/>
<dbReference type="Proteomes" id="UP000011939">
    <property type="component" value="Unassembled WGS sequence"/>
</dbReference>
<proteinExistence type="predicted"/>
<evidence type="ECO:0000313" key="1">
    <source>
        <dbReference type="EMBL" id="EKU11282.1"/>
    </source>
</evidence>
<organism evidence="1 2">
    <name type="scientific">Campylobacter showae CSUNSWCD</name>
    <dbReference type="NCBI Taxonomy" id="1244083"/>
    <lineage>
        <taxon>Bacteria</taxon>
        <taxon>Pseudomonadati</taxon>
        <taxon>Campylobacterota</taxon>
        <taxon>Epsilonproteobacteria</taxon>
        <taxon>Campylobacterales</taxon>
        <taxon>Campylobacteraceae</taxon>
        <taxon>Campylobacter</taxon>
    </lineage>
</organism>
<name>M5IFS0_9BACT</name>
<dbReference type="AlphaFoldDB" id="M5IFS0"/>
<gene>
    <name evidence="1" type="ORF">CSUNSWCD_1908</name>
</gene>
<dbReference type="EMBL" id="AMZQ01000007">
    <property type="protein sequence ID" value="EKU11282.1"/>
    <property type="molecule type" value="Genomic_DNA"/>
</dbReference>
<protein>
    <submittedName>
        <fullName evidence="1">Uncharacterized protein</fullName>
    </submittedName>
</protein>
<comment type="caution">
    <text evidence="1">The sequence shown here is derived from an EMBL/GenBank/DDBJ whole genome shotgun (WGS) entry which is preliminary data.</text>
</comment>